<dbReference type="InterPro" id="IPR052025">
    <property type="entry name" value="Xyloglucanase_GH74"/>
</dbReference>
<sequence>MIRGFLQRRIRVMATLAGIGLLLATLLIVPARLYAAQAERPDTTAPDYTWNQLKIGAGGFVTGIALHPTVAGLAYIRTDVGGAYKLGPNDTWQQLITASAVPNPTPNDYSVESIAVSESNAQTLYVAVGNDLNNQNGRILKSSNQGQSFSDSGQRWTMGGNADFRQGGERLAVDPHNDQVVYFGSRKEGLWVTTDGAQTWNQVPTSSVPVGSNGGNTPAGDKFVVFDPNSGTTNGKTNRIYVGVAGSGVYMSNDAGATWSNIISSTLVPFSAGVASDGTLYVGLDGSPGAVEEYSPSTNSATVISPSTSAGDYEVAVDPHNAQRVIVASAGVTNGNLWRTTNGGGSWDTLQTSVSSSTIPWVTNTDENGYLSSAQITFDPLAADKLWFPEGIGLWYSSDNTGSTINWNFYSRGIEETVTTDLIAPPGGSPITNIYDRQGFYHADVKSYPAQPLVDNAFWGGTSLDYSGGHPQTVVTVQVKNNYYPSLSGRGASSTDGGKTWKLFGNTPANSVGGNIAISATDPNTLAWLPSTGDFGQGNAPYYSSDGGQTWNQSSGISDSKDTHWLFWWGAKRALASDKVNNAFYAITFSTTTSPTGTFYTSTDGGKTFVQAANSPACEQNANCHVYGQIHAAPDQAGNVWSSAGSDGLWYTTDAGQSAWTKVTNVQEARSFGFGKALPGYSYPAIYLYGKANGDSALGIYRSADKGATWTLVSAAPLGIFDQVNVTSGDMNVAGRVYVGFTGNGFAYGDDQSLSQSTPTPTPAPGGSLPAPWQHQDVGNTGNAGSASYKSGTFTVKGSGSDIWNTSDSFQYVYQPMAGDGTIIARVDGIQQTDPWAKAGVMIRESLNDNASFADVLLTPSHGTVFERRPTTNTAAVDTAGPKGAAPYWVKLTRSGNTFTAFTSSNGKSWKKIGSANITMGKTAYVGLAVTAHSYGTLNTTTFDKVSVTIKYNSIKTQG</sequence>
<keyword evidence="2" id="KW-0378">Hydrolase</keyword>
<evidence type="ECO:0000313" key="8">
    <source>
        <dbReference type="EMBL" id="GLV54060.1"/>
    </source>
</evidence>
<comment type="caution">
    <text evidence="8">The sequence shown here is derived from an EMBL/GenBank/DDBJ whole genome shotgun (WGS) entry which is preliminary data.</text>
</comment>
<evidence type="ECO:0000256" key="7">
    <source>
        <dbReference type="SAM" id="MobiDB-lite"/>
    </source>
</evidence>
<name>A0ABQ6FKA0_9CHLR</name>
<evidence type="ECO:0000256" key="4">
    <source>
        <dbReference type="ARBA" id="ARBA00023295"/>
    </source>
</evidence>
<keyword evidence="4" id="KW-0326">Glycosidase</keyword>
<keyword evidence="9" id="KW-1185">Reference proteome</keyword>
<proteinExistence type="inferred from homology"/>
<keyword evidence="3" id="KW-0119">Carbohydrate metabolism</keyword>
<evidence type="ECO:0000256" key="2">
    <source>
        <dbReference type="ARBA" id="ARBA00022801"/>
    </source>
</evidence>
<feature type="region of interest" description="Disordered" evidence="7">
    <location>
        <begin position="202"/>
        <end position="221"/>
    </location>
</feature>
<evidence type="ECO:0000313" key="9">
    <source>
        <dbReference type="Proteomes" id="UP001344906"/>
    </source>
</evidence>
<dbReference type="PANTHER" id="PTHR43739">
    <property type="entry name" value="XYLOGLUCANASE (EUROFUNG)"/>
    <property type="match status" value="1"/>
</dbReference>
<dbReference type="RefSeq" id="WP_338247775.1">
    <property type="nucleotide sequence ID" value="NZ_BSRI01000001.1"/>
</dbReference>
<organism evidence="8 9">
    <name type="scientific">Dictyobacter halimunensis</name>
    <dbReference type="NCBI Taxonomy" id="3026934"/>
    <lineage>
        <taxon>Bacteria</taxon>
        <taxon>Bacillati</taxon>
        <taxon>Chloroflexota</taxon>
        <taxon>Ktedonobacteria</taxon>
        <taxon>Ktedonobacterales</taxon>
        <taxon>Dictyobacteraceae</taxon>
        <taxon>Dictyobacter</taxon>
    </lineage>
</organism>
<evidence type="ECO:0000256" key="6">
    <source>
        <dbReference type="ARBA" id="ARBA00037986"/>
    </source>
</evidence>
<dbReference type="Gene3D" id="2.130.10.10">
    <property type="entry name" value="YVTN repeat-like/Quinoprotein amine dehydrogenase"/>
    <property type="match status" value="2"/>
</dbReference>
<reference evidence="8 9" key="1">
    <citation type="submission" date="2023-02" db="EMBL/GenBank/DDBJ databases">
        <title>Dictyobacter halimunensis sp. nov., a new member of the class Ktedonobacteria from forest soil in a geothermal area.</title>
        <authorList>
            <person name="Rachmania M.K."/>
            <person name="Ningsih F."/>
            <person name="Sakai Y."/>
            <person name="Yabe S."/>
            <person name="Yokota A."/>
            <person name="Sjamsuridzal W."/>
        </authorList>
    </citation>
    <scope>NUCLEOTIDE SEQUENCE [LARGE SCALE GENOMIC DNA]</scope>
    <source>
        <strain evidence="8 9">S3.2.2.5</strain>
    </source>
</reference>
<dbReference type="Gene3D" id="2.60.120.200">
    <property type="match status" value="1"/>
</dbReference>
<dbReference type="InterPro" id="IPR015943">
    <property type="entry name" value="WD40/YVTN_repeat-like_dom_sf"/>
</dbReference>
<keyword evidence="1" id="KW-0732">Signal</keyword>
<evidence type="ECO:0008006" key="10">
    <source>
        <dbReference type="Google" id="ProtNLM"/>
    </source>
</evidence>
<comment type="similarity">
    <text evidence="6">Belongs to the glycosyl hydrolase 74 family.</text>
</comment>
<evidence type="ECO:0000256" key="1">
    <source>
        <dbReference type="ARBA" id="ARBA00022729"/>
    </source>
</evidence>
<dbReference type="EMBL" id="BSRI01000001">
    <property type="protein sequence ID" value="GLV54060.1"/>
    <property type="molecule type" value="Genomic_DNA"/>
</dbReference>
<evidence type="ECO:0000256" key="3">
    <source>
        <dbReference type="ARBA" id="ARBA00023277"/>
    </source>
</evidence>
<keyword evidence="5" id="KW-0624">Polysaccharide degradation</keyword>
<dbReference type="Proteomes" id="UP001344906">
    <property type="component" value="Unassembled WGS sequence"/>
</dbReference>
<evidence type="ECO:0000256" key="5">
    <source>
        <dbReference type="ARBA" id="ARBA00023326"/>
    </source>
</evidence>
<protein>
    <recommendedName>
        <fullName evidence="10">Xyloglucanase</fullName>
    </recommendedName>
</protein>
<dbReference type="CDD" id="cd15482">
    <property type="entry name" value="Sialidase_non-viral"/>
    <property type="match status" value="1"/>
</dbReference>
<dbReference type="PANTHER" id="PTHR43739:SF2">
    <property type="entry name" value="OLIGOXYLOGLUCAN-REDUCING END-SPECIFIC XYLOGLUCANASE-RELATED"/>
    <property type="match status" value="1"/>
</dbReference>
<gene>
    <name evidence="8" type="ORF">KDH_09090</name>
</gene>
<feature type="compositionally biased region" description="Low complexity" evidence="7">
    <location>
        <begin position="752"/>
        <end position="772"/>
    </location>
</feature>
<accession>A0ABQ6FKA0</accession>
<feature type="region of interest" description="Disordered" evidence="7">
    <location>
        <begin position="750"/>
        <end position="785"/>
    </location>
</feature>
<dbReference type="SUPFAM" id="SSF110296">
    <property type="entry name" value="Oligoxyloglucan reducing end-specific cellobiohydrolase"/>
    <property type="match status" value="2"/>
</dbReference>